<proteinExistence type="predicted"/>
<dbReference type="Pfam" id="PF00717">
    <property type="entry name" value="Peptidase_S24"/>
    <property type="match status" value="1"/>
</dbReference>
<dbReference type="InterPro" id="IPR036286">
    <property type="entry name" value="LexA/Signal_pep-like_sf"/>
</dbReference>
<dbReference type="InterPro" id="IPR039418">
    <property type="entry name" value="LexA-like"/>
</dbReference>
<dbReference type="InterPro" id="IPR015927">
    <property type="entry name" value="Peptidase_S24_S26A/B/C"/>
</dbReference>
<dbReference type="RefSeq" id="WP_078720143.1">
    <property type="nucleotide sequence ID" value="NZ_CP014339.1"/>
</dbReference>
<dbReference type="Proteomes" id="UP000189738">
    <property type="component" value="Chromosome"/>
</dbReference>
<protein>
    <recommendedName>
        <fullName evidence="4">Peptidase S24/S26A/S26B/S26C domain-containing protein</fullName>
    </recommendedName>
</protein>
<dbReference type="GO" id="GO:0003677">
    <property type="term" value="F:DNA binding"/>
    <property type="evidence" value="ECO:0007669"/>
    <property type="project" value="UniProtKB-KW"/>
</dbReference>
<dbReference type="CDD" id="cd06529">
    <property type="entry name" value="S24_LexA-like"/>
    <property type="match status" value="1"/>
</dbReference>
<evidence type="ECO:0000313" key="6">
    <source>
        <dbReference type="EMBL" id="OPB49213.1"/>
    </source>
</evidence>
<reference evidence="5 7" key="1">
    <citation type="submission" date="2016-02" db="EMBL/GenBank/DDBJ databases">
        <authorList>
            <person name="Nicholson A.C."/>
            <person name="Humrighouse B.W."/>
            <person name="Loparev V."/>
            <person name="Emery B."/>
            <person name="Graziano J."/>
            <person name="McQuiston J.R."/>
        </authorList>
    </citation>
    <scope>NUCLEOTIDE SEQUENCE [LARGE SCALE GENOMIC DNA]</scope>
    <source>
        <strain evidence="5 7">E6809</strain>
    </source>
</reference>
<dbReference type="PANTHER" id="PTHR40661:SF1">
    <property type="entry name" value="HTH CRO_C1-TYPE DOMAIN-CONTAINING PROTEIN"/>
    <property type="match status" value="1"/>
</dbReference>
<reference evidence="6" key="2">
    <citation type="submission" date="2016-06" db="EMBL/GenBank/DDBJ databases">
        <authorList>
            <person name="Nicholson A.C."/>
        </authorList>
    </citation>
    <scope>NUCLEOTIDE SEQUENCE [LARGE SCALE GENOMIC DNA]</scope>
    <source>
        <strain evidence="6">E6809</strain>
    </source>
</reference>
<evidence type="ECO:0000313" key="5">
    <source>
        <dbReference type="EMBL" id="AQX50649.1"/>
    </source>
</evidence>
<dbReference type="PANTHER" id="PTHR40661">
    <property type="match status" value="1"/>
</dbReference>
<dbReference type="EMBL" id="MAHS01000009">
    <property type="protein sequence ID" value="OPB49213.1"/>
    <property type="molecule type" value="Genomic_DNA"/>
</dbReference>
<sequence>MIKDRIIQVVEYKGIAKENFYKKIGMTSASFRGKAKETPINSTAIENILSEIQDLNPEWLLTGKGEMLKKDQPLYGTQIYTSDIINETEMIYKEPKSINTGIPLIPIDAMAGYGTGSMQIMDYETSYYEVPEFTELRAEFMIRVKGSSMYPKYSSGDLIACKKISLNTFFQWNKVYVLDTEQGALIKRVKKSQKENCILLVSDNPNYDPFDIHLDNIYSIACVLGVIRLE</sequence>
<evidence type="ECO:0000256" key="2">
    <source>
        <dbReference type="ARBA" id="ARBA00023125"/>
    </source>
</evidence>
<organism evidence="6">
    <name type="scientific">Elizabethkingia anophelis</name>
    <dbReference type="NCBI Taxonomy" id="1117645"/>
    <lineage>
        <taxon>Bacteria</taxon>
        <taxon>Pseudomonadati</taxon>
        <taxon>Bacteroidota</taxon>
        <taxon>Flavobacteriia</taxon>
        <taxon>Flavobacteriales</taxon>
        <taxon>Weeksellaceae</taxon>
        <taxon>Elizabethkingia</taxon>
    </lineage>
</organism>
<keyword evidence="1" id="KW-0805">Transcription regulation</keyword>
<name>A0A494J5D6_9FLAO</name>
<gene>
    <name evidence="5" type="ORF">AYC66_08160</name>
    <name evidence="6" type="ORF">BAY09_00295</name>
</gene>
<keyword evidence="2" id="KW-0238">DNA-binding</keyword>
<dbReference type="SUPFAM" id="SSF51306">
    <property type="entry name" value="LexA/Signal peptidase"/>
    <property type="match status" value="1"/>
</dbReference>
<dbReference type="Gene3D" id="2.10.109.10">
    <property type="entry name" value="Umud Fragment, subunit A"/>
    <property type="match status" value="1"/>
</dbReference>
<accession>A0A494J5D6</accession>
<dbReference type="AlphaFoldDB" id="A0A494J5D6"/>
<evidence type="ECO:0000256" key="3">
    <source>
        <dbReference type="ARBA" id="ARBA00023163"/>
    </source>
</evidence>
<feature type="domain" description="Peptidase S24/S26A/S26B/S26C" evidence="4">
    <location>
        <begin position="113"/>
        <end position="220"/>
    </location>
</feature>
<dbReference type="EMBL" id="CP014339">
    <property type="protein sequence ID" value="AQX50649.1"/>
    <property type="molecule type" value="Genomic_DNA"/>
</dbReference>
<evidence type="ECO:0000313" key="7">
    <source>
        <dbReference type="Proteomes" id="UP000189738"/>
    </source>
</evidence>
<evidence type="ECO:0000259" key="4">
    <source>
        <dbReference type="Pfam" id="PF00717"/>
    </source>
</evidence>
<keyword evidence="3" id="KW-0804">Transcription</keyword>
<evidence type="ECO:0000256" key="1">
    <source>
        <dbReference type="ARBA" id="ARBA00023015"/>
    </source>
</evidence>